<dbReference type="EMBL" id="JXRA01000017">
    <property type="protein sequence ID" value="KIO78264.1"/>
    <property type="molecule type" value="Genomic_DNA"/>
</dbReference>
<dbReference type="Proteomes" id="UP000032049">
    <property type="component" value="Unassembled WGS sequence"/>
</dbReference>
<feature type="domain" description="Lantibiotic dehydratase N-terminal" evidence="1">
    <location>
        <begin position="4"/>
        <end position="486"/>
    </location>
</feature>
<evidence type="ECO:0000313" key="3">
    <source>
        <dbReference type="EMBL" id="KIO78264.1"/>
    </source>
</evidence>
<evidence type="ECO:0000259" key="2">
    <source>
        <dbReference type="Pfam" id="PF14028"/>
    </source>
</evidence>
<dbReference type="OrthoDB" id="1273722at2"/>
<dbReference type="STRING" id="1503925.TH53_04405"/>
<name>A0A0D0G0F1_9SPHI</name>
<dbReference type="Pfam" id="PF04738">
    <property type="entry name" value="Lant_dehydr_N"/>
    <property type="match status" value="1"/>
</dbReference>
<keyword evidence="4" id="KW-1185">Reference proteome</keyword>
<dbReference type="RefSeq" id="WP_041878751.1">
    <property type="nucleotide sequence ID" value="NZ_JXRA01000017.1"/>
</dbReference>
<sequence length="843" mass="96806">MLKKRTAKAYINELIDNQLLVSELEPMITGKEYVYQVIDVFSRIVNEKRSPILKSVLTKLIDINLVLKEIDLRVDNSVEVYHQLIELIRTMEIEFDENKLFQTDLTKEIIKGGLDSTIQNQLLEAVEVLSKICNPSKRTKMTTFARSFAERYDTQEIPLFNVLDPEIGIGYGVISNQHISPLTDHVKLNHTSVSEQVNQIVWDPLQRWIFSRLMDANKAGLYEISIKTEEISTFKSYLSEFPSSTSVVFRQIQHENLDISIEGVGGPSAGNFFGRFGHGSAAMNQTIESIIEHETNANPDVIFCEVVHLPENRVGNILLRPSYHEYEIPYLAQSSKSEEYTILLDDILVSVTDGIVYLRSKRLNKRIIPRLTSAHNSSFRTLPIYEFLCDIQTQQQCVGTYFNWGNLSIEFAFLPRLTFKNTVLFAATWGLSRTDLDNLYNQDDHLLPAAVSDFRKKWNLPALIILVDGDNELLVDLENILSVKTLLNTAGKKEKIVLREYLLPVSPDFLKDEQGELYANQYVASLLHHQETYKAIKTQRFVIEPDNESVQPRSYAFGSEWLYYKVYCGLNTSDKILKEVLYPLCNQLQNQGLIDEYFFMRYEDPKTHLRIRFHLTNGANDIALVSQLVNTYLDNALLNGHIWRVQIDPYVRELERYGSANISQIESIFYLDSKAYLRFLDQAFDYDLSTLRWMFVVKSIDAVISDFGFDLTERISLFKGLTNALSSEFGVDKLGKISIDKSYRDLRGQIEDALNATGIIDQYHISTFNTILSRRSKLIAPFVTHLKAVNTREQIDNIVVSIIHMIVNRGINANTRKNEVVIYNHLLKAYITRNAIDKKVSQV</sequence>
<protein>
    <submittedName>
        <fullName evidence="3">Uncharacterized protein</fullName>
    </submittedName>
</protein>
<dbReference type="AlphaFoldDB" id="A0A0D0G0F1"/>
<feature type="domain" description="Thiopeptide-type bacteriocin biosynthesis" evidence="2">
    <location>
        <begin position="561"/>
        <end position="830"/>
    </location>
</feature>
<evidence type="ECO:0000259" key="1">
    <source>
        <dbReference type="Pfam" id="PF04738"/>
    </source>
</evidence>
<proteinExistence type="predicted"/>
<reference evidence="3 4" key="1">
    <citation type="submission" date="2015-01" db="EMBL/GenBank/DDBJ databases">
        <title>Draft genome sequence of Pedobacter sp. NL19 isolated from sludge of an effluent treatment pond in an abandoned uranium mine.</title>
        <authorList>
            <person name="Santos T."/>
            <person name="Caetano T."/>
            <person name="Covas C."/>
            <person name="Cruz A."/>
            <person name="Mendo S."/>
        </authorList>
    </citation>
    <scope>NUCLEOTIDE SEQUENCE [LARGE SCALE GENOMIC DNA]</scope>
    <source>
        <strain evidence="3 4">NL19</strain>
    </source>
</reference>
<gene>
    <name evidence="3" type="ORF">TH53_04405</name>
</gene>
<dbReference type="InterPro" id="IPR023809">
    <property type="entry name" value="Thiopep_bacteriocin_synth_dom"/>
</dbReference>
<accession>A0A0D0G0F1</accession>
<dbReference type="NCBIfam" id="TIGR03891">
    <property type="entry name" value="thiopep_ocin"/>
    <property type="match status" value="1"/>
</dbReference>
<dbReference type="Pfam" id="PF14028">
    <property type="entry name" value="Lant_dehydr_C"/>
    <property type="match status" value="1"/>
</dbReference>
<organism evidence="3 4">
    <name type="scientific">Pedobacter lusitanus</name>
    <dbReference type="NCBI Taxonomy" id="1503925"/>
    <lineage>
        <taxon>Bacteria</taxon>
        <taxon>Pseudomonadati</taxon>
        <taxon>Bacteroidota</taxon>
        <taxon>Sphingobacteriia</taxon>
        <taxon>Sphingobacteriales</taxon>
        <taxon>Sphingobacteriaceae</taxon>
        <taxon>Pedobacter</taxon>
    </lineage>
</organism>
<dbReference type="InterPro" id="IPR006827">
    <property type="entry name" value="Lant_deHydtase_N"/>
</dbReference>
<evidence type="ECO:0000313" key="4">
    <source>
        <dbReference type="Proteomes" id="UP000032049"/>
    </source>
</evidence>
<comment type="caution">
    <text evidence="3">The sequence shown here is derived from an EMBL/GenBank/DDBJ whole genome shotgun (WGS) entry which is preliminary data.</text>
</comment>